<dbReference type="InterPro" id="IPR015943">
    <property type="entry name" value="WD40/YVTN_repeat-like_dom_sf"/>
</dbReference>
<dbReference type="eggNOG" id="COG3391">
    <property type="taxonomic scope" value="Bacteria"/>
</dbReference>
<dbReference type="RefSeq" id="WP_002609666.1">
    <property type="nucleotide sequence ID" value="NC_014623.1"/>
</dbReference>
<dbReference type="InterPro" id="IPR011047">
    <property type="entry name" value="Quinoprotein_ADH-like_sf"/>
</dbReference>
<reference evidence="3 5" key="2">
    <citation type="journal article" date="2011" name="Mol. Biol. Evol.">
        <title>Comparative genomic analysis of fruiting body formation in Myxococcales.</title>
        <authorList>
            <person name="Huntley S."/>
            <person name="Hamann N."/>
            <person name="Wegener-Feldbrugge S."/>
            <person name="Treuner-Lange A."/>
            <person name="Kube M."/>
            <person name="Reinhardt R."/>
            <person name="Klages S."/>
            <person name="Muller R."/>
            <person name="Ronning C.M."/>
            <person name="Nierman W.C."/>
            <person name="Sogaard-Andersen L."/>
        </authorList>
    </citation>
    <scope>NUCLEOTIDE SEQUENCE [LARGE SCALE GENOMIC DNA]</scope>
    <source>
        <strain evidence="3 5">DW4/3-1</strain>
    </source>
</reference>
<evidence type="ECO:0000313" key="3">
    <source>
        <dbReference type="EMBL" id="ADO75284.1"/>
    </source>
</evidence>
<dbReference type="PROSITE" id="PS50082">
    <property type="entry name" value="WD_REPEATS_2"/>
    <property type="match status" value="2"/>
</dbReference>
<dbReference type="PROSITE" id="PS51257">
    <property type="entry name" value="PROKAR_LIPOPROTEIN"/>
    <property type="match status" value="1"/>
</dbReference>
<dbReference type="KEGG" id="sur:STAUR_7529"/>
<keyword evidence="1" id="KW-0853">WD repeat</keyword>
<dbReference type="Proteomes" id="UP000032702">
    <property type="component" value="Unassembled WGS sequence"/>
</dbReference>
<evidence type="ECO:0000313" key="4">
    <source>
        <dbReference type="EMBL" id="EAU69939.1"/>
    </source>
</evidence>
<dbReference type="AlphaFoldDB" id="Q09DN1"/>
<dbReference type="STRING" id="378806.STAUR_7529"/>
<evidence type="ECO:0000313" key="5">
    <source>
        <dbReference type="Proteomes" id="UP000001351"/>
    </source>
</evidence>
<dbReference type="Pfam" id="PF13650">
    <property type="entry name" value="Asp_protease_2"/>
    <property type="match status" value="1"/>
</dbReference>
<feature type="repeat" description="WD" evidence="1">
    <location>
        <begin position="101"/>
        <end position="133"/>
    </location>
</feature>
<dbReference type="InterPro" id="IPR021109">
    <property type="entry name" value="Peptidase_aspartic_dom_sf"/>
</dbReference>
<dbReference type="OrthoDB" id="9765809at2"/>
<dbReference type="PATRIC" id="fig|378806.16.peg.9426"/>
<dbReference type="PANTHER" id="PTHR19879:SF9">
    <property type="entry name" value="TRANSCRIPTION INITIATION FACTOR TFIID SUBUNIT 5"/>
    <property type="match status" value="1"/>
</dbReference>
<evidence type="ECO:0000256" key="1">
    <source>
        <dbReference type="PROSITE-ProRule" id="PRU00221"/>
    </source>
</evidence>
<evidence type="ECO:0000256" key="2">
    <source>
        <dbReference type="SAM" id="SignalP"/>
    </source>
</evidence>
<sequence>MSRWARLLPWGLLTLAVGCAHAPVLAPETAARLAATPGGYLSGEGKALEPGPLLNNKDFVWSIAFAPDSTRVAYTHLGAKSYQLALWALGSPPTLVSDNAINRYEQDLEAVAFSGDGALLATAGRDGQVRLFDGATGAPQGQILLEEPLTAVAFHPEGRALVVGSAQGLLTVLSVPQLAYVYEVRAHGDAVSALAFAPDGTLYTGSWDKHVRVWSSREETLRPAQARARFERRGGFAVVRGAVNGKAQAVFALDGRTPAILLDTKTATEAGIDVAFLKDTLTVPTALGNSVAPLARGQSLRFKTLRVEGVDIAVCDACVPAGTQGVLGAPFTGRFEISFDEAHGEAILAAKEGTSGDVGQMQGWVLAPGADYAFEGHVNDVTVDARGQRLGVAFSEQKAERTRTVYEREKKNIEEPQAPFNAGALVDAASGRLLQKWSGPRGVVSTASISPDGRSLAVGGWDKRLRVFTEGQAQPWGERAFGWSVRRVRFSPDGRWVGVAAWTPQNPVGDQESDPAAALFEVRYASPTVGRR</sequence>
<dbReference type="SUPFAM" id="SSF50998">
    <property type="entry name" value="Quinoprotein alcohol dehydrogenase-like"/>
    <property type="match status" value="1"/>
</dbReference>
<reference evidence="4 6" key="1">
    <citation type="submission" date="2006-04" db="EMBL/GenBank/DDBJ databases">
        <authorList>
            <person name="Nierman W.C."/>
        </authorList>
    </citation>
    <scope>NUCLEOTIDE SEQUENCE [LARGE SCALE GENOMIC DNA]</scope>
    <source>
        <strain evidence="4 6">DW4/3-1</strain>
    </source>
</reference>
<protein>
    <submittedName>
        <fullName evidence="3">WD domain G-beta repeat protein</fullName>
    </submittedName>
    <submittedName>
        <fullName evidence="4">WD-repeat protein</fullName>
    </submittedName>
</protein>
<dbReference type="Gene3D" id="2.130.10.10">
    <property type="entry name" value="YVTN repeat-like/Quinoprotein amine dehydrogenase"/>
    <property type="match status" value="2"/>
</dbReference>
<dbReference type="Proteomes" id="UP000001351">
    <property type="component" value="Chromosome"/>
</dbReference>
<dbReference type="EMBL" id="CP002271">
    <property type="protein sequence ID" value="ADO75284.1"/>
    <property type="molecule type" value="Genomic_DNA"/>
</dbReference>
<dbReference type="HOGENOM" id="CLU_511813_0_0_7"/>
<dbReference type="Gene3D" id="2.40.70.10">
    <property type="entry name" value="Acid Proteases"/>
    <property type="match status" value="1"/>
</dbReference>
<dbReference type="InterPro" id="IPR001680">
    <property type="entry name" value="WD40_rpt"/>
</dbReference>
<dbReference type="PROSITE" id="PS50294">
    <property type="entry name" value="WD_REPEATS_REGION"/>
    <property type="match status" value="1"/>
</dbReference>
<feature type="repeat" description="WD" evidence="1">
    <location>
        <begin position="184"/>
        <end position="215"/>
    </location>
</feature>
<dbReference type="SMART" id="SM00320">
    <property type="entry name" value="WD40"/>
    <property type="match status" value="4"/>
</dbReference>
<organism evidence="4 6">
    <name type="scientific">Stigmatella aurantiaca (strain DW4/3-1)</name>
    <dbReference type="NCBI Taxonomy" id="378806"/>
    <lineage>
        <taxon>Bacteria</taxon>
        <taxon>Pseudomonadati</taxon>
        <taxon>Myxococcota</taxon>
        <taxon>Myxococcia</taxon>
        <taxon>Myxococcales</taxon>
        <taxon>Cystobacterineae</taxon>
        <taxon>Archangiaceae</taxon>
        <taxon>Stigmatella</taxon>
    </lineage>
</organism>
<feature type="signal peptide" evidence="2">
    <location>
        <begin position="1"/>
        <end position="22"/>
    </location>
</feature>
<feature type="chain" id="PRO_5010840433" evidence="2">
    <location>
        <begin position="23"/>
        <end position="532"/>
    </location>
</feature>
<dbReference type="Pfam" id="PF00400">
    <property type="entry name" value="WD40"/>
    <property type="match status" value="3"/>
</dbReference>
<keyword evidence="5" id="KW-1185">Reference proteome</keyword>
<proteinExistence type="predicted"/>
<gene>
    <name evidence="3" type="ordered locus">STAUR_7529</name>
    <name evidence="4" type="ORF">STIAU_5644</name>
</gene>
<accession>Q09DN1</accession>
<dbReference type="PANTHER" id="PTHR19879">
    <property type="entry name" value="TRANSCRIPTION INITIATION FACTOR TFIID"/>
    <property type="match status" value="1"/>
</dbReference>
<name>Q09DN1_STIAD</name>
<keyword evidence="2" id="KW-0732">Signal</keyword>
<evidence type="ECO:0000313" key="6">
    <source>
        <dbReference type="Proteomes" id="UP000032702"/>
    </source>
</evidence>
<dbReference type="EMBL" id="AAMD01000002">
    <property type="protein sequence ID" value="EAU69939.1"/>
    <property type="molecule type" value="Genomic_DNA"/>
</dbReference>